<sequence>MDRVGINIKSQQKTTQAAAHTCCDMTKVLSVLFVF</sequence>
<reference evidence="1" key="2">
    <citation type="journal article" date="2015" name="Fish Shellfish Immunol.">
        <title>Early steps in the European eel (Anguilla anguilla)-Vibrio vulnificus interaction in the gills: Role of the RtxA13 toxin.</title>
        <authorList>
            <person name="Callol A."/>
            <person name="Pajuelo D."/>
            <person name="Ebbesson L."/>
            <person name="Teles M."/>
            <person name="MacKenzie S."/>
            <person name="Amaro C."/>
        </authorList>
    </citation>
    <scope>NUCLEOTIDE SEQUENCE</scope>
</reference>
<protein>
    <submittedName>
        <fullName evidence="1">Uncharacterized protein</fullName>
    </submittedName>
</protein>
<dbReference type="AlphaFoldDB" id="A0A0E9XTS0"/>
<proteinExistence type="predicted"/>
<dbReference type="EMBL" id="GBXM01002786">
    <property type="protein sequence ID" value="JAI05792.1"/>
    <property type="molecule type" value="Transcribed_RNA"/>
</dbReference>
<accession>A0A0E9XTS0</accession>
<organism evidence="1">
    <name type="scientific">Anguilla anguilla</name>
    <name type="common">European freshwater eel</name>
    <name type="synonym">Muraena anguilla</name>
    <dbReference type="NCBI Taxonomy" id="7936"/>
    <lineage>
        <taxon>Eukaryota</taxon>
        <taxon>Metazoa</taxon>
        <taxon>Chordata</taxon>
        <taxon>Craniata</taxon>
        <taxon>Vertebrata</taxon>
        <taxon>Euteleostomi</taxon>
        <taxon>Actinopterygii</taxon>
        <taxon>Neopterygii</taxon>
        <taxon>Teleostei</taxon>
        <taxon>Anguilliformes</taxon>
        <taxon>Anguillidae</taxon>
        <taxon>Anguilla</taxon>
    </lineage>
</organism>
<evidence type="ECO:0000313" key="1">
    <source>
        <dbReference type="EMBL" id="JAI05792.1"/>
    </source>
</evidence>
<reference evidence="1" key="1">
    <citation type="submission" date="2014-11" db="EMBL/GenBank/DDBJ databases">
        <authorList>
            <person name="Amaro Gonzalez C."/>
        </authorList>
    </citation>
    <scope>NUCLEOTIDE SEQUENCE</scope>
</reference>
<name>A0A0E9XTS0_ANGAN</name>